<sequence length="139" mass="14954">MRTLRLPRFLAVGLATAAMAGGALLTAPNASASDLPNIAEGYHNNPHAVWCVQHLINDWAVKSHVNGTTTRPLAEDAVFGNETASWVKKAQLLWMGVYPVDGIVGPQTGQHLIHDTDVTGDNYYGGSGHYCDGFIPTIW</sequence>
<accession>A0ABP7LAC5</accession>
<feature type="signal peptide" evidence="1">
    <location>
        <begin position="1"/>
        <end position="32"/>
    </location>
</feature>
<dbReference type="RefSeq" id="WP_345553563.1">
    <property type="nucleotide sequence ID" value="NZ_BAAAZA010000035.1"/>
</dbReference>
<dbReference type="InterPro" id="IPR036366">
    <property type="entry name" value="PGBDSf"/>
</dbReference>
<evidence type="ECO:0000313" key="3">
    <source>
        <dbReference type="Proteomes" id="UP001501563"/>
    </source>
</evidence>
<comment type="caution">
    <text evidence="2">The sequence shown here is derived from an EMBL/GenBank/DDBJ whole genome shotgun (WGS) entry which is preliminary data.</text>
</comment>
<keyword evidence="1" id="KW-0732">Signal</keyword>
<feature type="chain" id="PRO_5047240630" description="Peptidoglycan-binding protein" evidence="1">
    <location>
        <begin position="33"/>
        <end position="139"/>
    </location>
</feature>
<dbReference type="Proteomes" id="UP001501563">
    <property type="component" value="Unassembled WGS sequence"/>
</dbReference>
<gene>
    <name evidence="2" type="ORF">GCM10022207_75200</name>
</gene>
<dbReference type="Gene3D" id="1.10.101.10">
    <property type="entry name" value="PGBD-like superfamily/PGBD"/>
    <property type="match status" value="1"/>
</dbReference>
<evidence type="ECO:0000256" key="1">
    <source>
        <dbReference type="SAM" id="SignalP"/>
    </source>
</evidence>
<evidence type="ECO:0008006" key="4">
    <source>
        <dbReference type="Google" id="ProtNLM"/>
    </source>
</evidence>
<evidence type="ECO:0000313" key="2">
    <source>
        <dbReference type="EMBL" id="GAA3895917.1"/>
    </source>
</evidence>
<protein>
    <recommendedName>
        <fullName evidence="4">Peptidoglycan-binding protein</fullName>
    </recommendedName>
</protein>
<proteinExistence type="predicted"/>
<keyword evidence="3" id="KW-1185">Reference proteome</keyword>
<dbReference type="EMBL" id="BAAAZA010000035">
    <property type="protein sequence ID" value="GAA3895917.1"/>
    <property type="molecule type" value="Genomic_DNA"/>
</dbReference>
<name>A0ABP7LAC5_9ACTN</name>
<organism evidence="2 3">
    <name type="scientific">Streptomyces lannensis</name>
    <dbReference type="NCBI Taxonomy" id="766498"/>
    <lineage>
        <taxon>Bacteria</taxon>
        <taxon>Bacillati</taxon>
        <taxon>Actinomycetota</taxon>
        <taxon>Actinomycetes</taxon>
        <taxon>Kitasatosporales</taxon>
        <taxon>Streptomycetaceae</taxon>
        <taxon>Streptomyces</taxon>
    </lineage>
</organism>
<reference evidence="3" key="1">
    <citation type="journal article" date="2019" name="Int. J. Syst. Evol. Microbiol.">
        <title>The Global Catalogue of Microorganisms (GCM) 10K type strain sequencing project: providing services to taxonomists for standard genome sequencing and annotation.</title>
        <authorList>
            <consortium name="The Broad Institute Genomics Platform"/>
            <consortium name="The Broad Institute Genome Sequencing Center for Infectious Disease"/>
            <person name="Wu L."/>
            <person name="Ma J."/>
        </authorList>
    </citation>
    <scope>NUCLEOTIDE SEQUENCE [LARGE SCALE GENOMIC DNA]</scope>
    <source>
        <strain evidence="3">JCM 16578</strain>
    </source>
</reference>